<name>A0ACB5TVI0_CANBO</name>
<evidence type="ECO:0000313" key="2">
    <source>
        <dbReference type="Proteomes" id="UP001165101"/>
    </source>
</evidence>
<accession>A0ACB5TVI0</accession>
<organism evidence="1 2">
    <name type="scientific">Candida boidinii</name>
    <name type="common">Yeast</name>
    <dbReference type="NCBI Taxonomy" id="5477"/>
    <lineage>
        <taxon>Eukaryota</taxon>
        <taxon>Fungi</taxon>
        <taxon>Dikarya</taxon>
        <taxon>Ascomycota</taxon>
        <taxon>Saccharomycotina</taxon>
        <taxon>Pichiomycetes</taxon>
        <taxon>Pichiales</taxon>
        <taxon>Pichiaceae</taxon>
        <taxon>Ogataea</taxon>
        <taxon>Ogataea/Candida clade</taxon>
    </lineage>
</organism>
<protein>
    <submittedName>
        <fullName evidence="1">Unnamed protein product</fullName>
    </submittedName>
</protein>
<comment type="caution">
    <text evidence="1">The sequence shown here is derived from an EMBL/GenBank/DDBJ whole genome shotgun (WGS) entry which is preliminary data.</text>
</comment>
<gene>
    <name evidence="1" type="ORF">Cboi01_000421700</name>
</gene>
<dbReference type="EMBL" id="BSXV01002623">
    <property type="protein sequence ID" value="GME96275.1"/>
    <property type="molecule type" value="Genomic_DNA"/>
</dbReference>
<proteinExistence type="predicted"/>
<evidence type="ECO:0000313" key="1">
    <source>
        <dbReference type="EMBL" id="GME96275.1"/>
    </source>
</evidence>
<keyword evidence="2" id="KW-1185">Reference proteome</keyword>
<sequence>MFLPDLFSRDAHNLWRSPNLATKNGNESTRQQKAIQRNSVDSNTPYAAPPLSSYSACFTGPIFFKDKIDKNQLYFKPVNDSMQNAFDDMTCDIASRLHYLNHMSGIGYDYLHPIGINKTLRQTQEEKNIDDYGNSFNGEEIEEADNDDSLISNRGEDFNGLANSTVANDQSRNSSSTVRRNQAENESWINASEELTGDRVVYPQGDTDPEVDLDQEIPDEDNLNLNYSGSASGYESAEEEGYNMQNFNRRAMLDEMDRRINASHDGIGEYDAGDDILEVDEGFMVSEEYQPDHSIAYDAPPPGSIDANLEPVSAPVSNQRTVTIQSSGIVSGDLNTGSTAIDLNNSISSSNSFFSRSRNFSTSSTNVTSPTSVSHIEQQQNQISGVSGLRISSTSSRLPEESDDSNYDMTIEE</sequence>
<reference evidence="1" key="1">
    <citation type="submission" date="2023-04" db="EMBL/GenBank/DDBJ databases">
        <title>Candida boidinii NBRC 1967.</title>
        <authorList>
            <person name="Ichikawa N."/>
            <person name="Sato H."/>
            <person name="Tonouchi N."/>
        </authorList>
    </citation>
    <scope>NUCLEOTIDE SEQUENCE</scope>
    <source>
        <strain evidence="1">NBRC 1967</strain>
    </source>
</reference>
<dbReference type="Proteomes" id="UP001165101">
    <property type="component" value="Unassembled WGS sequence"/>
</dbReference>